<sequence>MRMKILVLMICCFFLVVPDIHAVSKRKLNDRIERANNYLEDVIEIPDTRIPTALLRKSHGVVIIRQYKAGFIFGIKGGKGVALKRDKKTGKWSAPSFVTSAEGSAGFQAGLQSIDTILLIMNKRGLESLLKAKCKLGLDASVAVGPYGRDAEAKIGPDTAFLVYATANGLFAGLSVEGGVLTQDNGANEKFYGKDEVTIKEIFNNEVTVPDEAKELIELLEKYCKETE</sequence>
<gene>
    <name evidence="2" type="ORF">MAG551_01706</name>
</gene>
<dbReference type="PANTHER" id="PTHR15629">
    <property type="entry name" value="SH3YL1 PROTEIN"/>
    <property type="match status" value="1"/>
</dbReference>
<evidence type="ECO:0000259" key="1">
    <source>
        <dbReference type="Pfam" id="PF04366"/>
    </source>
</evidence>
<accession>A0A942A185</accession>
<evidence type="ECO:0000313" key="3">
    <source>
        <dbReference type="Proteomes" id="UP000722750"/>
    </source>
</evidence>
<proteinExistence type="predicted"/>
<dbReference type="EMBL" id="JAANXD010000073">
    <property type="protein sequence ID" value="MBS1258645.1"/>
    <property type="molecule type" value="Genomic_DNA"/>
</dbReference>
<dbReference type="GO" id="GO:0035091">
    <property type="term" value="F:phosphatidylinositol binding"/>
    <property type="evidence" value="ECO:0007669"/>
    <property type="project" value="TreeGrafter"/>
</dbReference>
<evidence type="ECO:0000313" key="2">
    <source>
        <dbReference type="EMBL" id="MBS1258645.1"/>
    </source>
</evidence>
<dbReference type="PANTHER" id="PTHR15629:SF2">
    <property type="entry name" value="SH3 DOMAIN-CONTAINING YSC84-LIKE PROTEIN 1"/>
    <property type="match status" value="1"/>
</dbReference>
<feature type="domain" description="Ysc84 actin-binding" evidence="1">
    <location>
        <begin position="102"/>
        <end position="223"/>
    </location>
</feature>
<dbReference type="Proteomes" id="UP000722750">
    <property type="component" value="Unassembled WGS sequence"/>
</dbReference>
<dbReference type="InterPro" id="IPR051702">
    <property type="entry name" value="SH3_domain_YSC84-like"/>
</dbReference>
<dbReference type="InterPro" id="IPR007461">
    <property type="entry name" value="Ysc84_actin-binding"/>
</dbReference>
<dbReference type="CDD" id="cd11524">
    <property type="entry name" value="SYLF"/>
    <property type="match status" value="1"/>
</dbReference>
<comment type="caution">
    <text evidence="2">The sequence shown here is derived from an EMBL/GenBank/DDBJ whole genome shotgun (WGS) entry which is preliminary data.</text>
</comment>
<reference evidence="2" key="1">
    <citation type="journal article" date="2021" name="ISME J.">
        <title>Fine-scale metabolic discontinuity in a stratified prokaryote microbiome of a Red Sea deep halocline.</title>
        <authorList>
            <person name="Michoud G."/>
            <person name="Ngugi D.K."/>
            <person name="Barozzi A."/>
            <person name="Merlino G."/>
            <person name="Calleja M.L."/>
            <person name="Delgado-Huertas A."/>
            <person name="Moran X.A.G."/>
            <person name="Daffonchio D."/>
        </authorList>
    </citation>
    <scope>NUCLEOTIDE SEQUENCE</scope>
    <source>
        <strain evidence="2">SuakinDeep_MAG55_1</strain>
    </source>
</reference>
<name>A0A942A185_9BACT</name>
<organism evidence="2 3">
    <name type="scientific">Candidatus Scalindua arabica</name>
    <dbReference type="NCBI Taxonomy" id="1127984"/>
    <lineage>
        <taxon>Bacteria</taxon>
        <taxon>Pseudomonadati</taxon>
        <taxon>Planctomycetota</taxon>
        <taxon>Candidatus Brocadiia</taxon>
        <taxon>Candidatus Brocadiales</taxon>
        <taxon>Candidatus Scalinduaceae</taxon>
        <taxon>Candidatus Scalindua</taxon>
    </lineage>
</organism>
<protein>
    <recommendedName>
        <fullName evidence="1">Ysc84 actin-binding domain-containing protein</fullName>
    </recommendedName>
</protein>
<dbReference type="AlphaFoldDB" id="A0A942A185"/>
<dbReference type="Pfam" id="PF04366">
    <property type="entry name" value="Ysc84"/>
    <property type="match status" value="1"/>
</dbReference>